<gene>
    <name evidence="2" type="ORF">PIB30_077760</name>
</gene>
<organism evidence="2 3">
    <name type="scientific">Stylosanthes scabra</name>
    <dbReference type="NCBI Taxonomy" id="79078"/>
    <lineage>
        <taxon>Eukaryota</taxon>
        <taxon>Viridiplantae</taxon>
        <taxon>Streptophyta</taxon>
        <taxon>Embryophyta</taxon>
        <taxon>Tracheophyta</taxon>
        <taxon>Spermatophyta</taxon>
        <taxon>Magnoliopsida</taxon>
        <taxon>eudicotyledons</taxon>
        <taxon>Gunneridae</taxon>
        <taxon>Pentapetalae</taxon>
        <taxon>rosids</taxon>
        <taxon>fabids</taxon>
        <taxon>Fabales</taxon>
        <taxon>Fabaceae</taxon>
        <taxon>Papilionoideae</taxon>
        <taxon>50 kb inversion clade</taxon>
        <taxon>dalbergioids sensu lato</taxon>
        <taxon>Dalbergieae</taxon>
        <taxon>Pterocarpus clade</taxon>
        <taxon>Stylosanthes</taxon>
    </lineage>
</organism>
<feature type="non-terminal residue" evidence="2">
    <location>
        <position position="1"/>
    </location>
</feature>
<keyword evidence="3" id="KW-1185">Reference proteome</keyword>
<accession>A0ABU6RRJ8</accession>
<feature type="transmembrane region" description="Helical" evidence="1">
    <location>
        <begin position="20"/>
        <end position="40"/>
    </location>
</feature>
<sequence>QCHHIIEDCHILVGPNRHYILFLIATSFSALIAKSMVVSARCCCQVVSTCMLVVIPARLLCVISARHCIVSSCHRPR</sequence>
<name>A0ABU6RRJ8_9FABA</name>
<evidence type="ECO:0000313" key="3">
    <source>
        <dbReference type="Proteomes" id="UP001341840"/>
    </source>
</evidence>
<reference evidence="2 3" key="1">
    <citation type="journal article" date="2023" name="Plants (Basel)">
        <title>Bridging the Gap: Combining Genomics and Transcriptomics Approaches to Understand Stylosanthes scabra, an Orphan Legume from the Brazilian Caatinga.</title>
        <authorList>
            <person name="Ferreira-Neto J.R.C."/>
            <person name="da Silva M.D."/>
            <person name="Binneck E."/>
            <person name="de Melo N.F."/>
            <person name="da Silva R.H."/>
            <person name="de Melo A.L.T.M."/>
            <person name="Pandolfi V."/>
            <person name="Bustamante F.O."/>
            <person name="Brasileiro-Vidal A.C."/>
            <person name="Benko-Iseppon A.M."/>
        </authorList>
    </citation>
    <scope>NUCLEOTIDE SEQUENCE [LARGE SCALE GENOMIC DNA]</scope>
    <source>
        <tissue evidence="2">Leaves</tissue>
    </source>
</reference>
<evidence type="ECO:0000313" key="2">
    <source>
        <dbReference type="EMBL" id="MED6126378.1"/>
    </source>
</evidence>
<dbReference type="Proteomes" id="UP001341840">
    <property type="component" value="Unassembled WGS sequence"/>
</dbReference>
<dbReference type="EMBL" id="JASCZI010031263">
    <property type="protein sequence ID" value="MED6126378.1"/>
    <property type="molecule type" value="Genomic_DNA"/>
</dbReference>
<protein>
    <submittedName>
        <fullName evidence="2">Uncharacterized protein</fullName>
    </submittedName>
</protein>
<keyword evidence="1" id="KW-1133">Transmembrane helix</keyword>
<proteinExistence type="predicted"/>
<keyword evidence="1" id="KW-0812">Transmembrane</keyword>
<evidence type="ECO:0000256" key="1">
    <source>
        <dbReference type="SAM" id="Phobius"/>
    </source>
</evidence>
<keyword evidence="1" id="KW-0472">Membrane</keyword>
<comment type="caution">
    <text evidence="2">The sequence shown here is derived from an EMBL/GenBank/DDBJ whole genome shotgun (WGS) entry which is preliminary data.</text>
</comment>